<sequence length="175" mass="19399">MKAGENMLKKIAVLFLFLAIVVFISGCIDNTTDDPVNKTDPVTSDQIPTVNLPSGFTFMAKHETNIEIGNFSRNAIEGVYRTDTGDDIYIQVFKTDSPEAVMEEYKATYKDAGYDPFTEIYFNGHKATKVTSQFISNGKPVDKYNLIWTTKDSMIKVGSSTDPQKVINLATATNS</sequence>
<comment type="caution">
    <text evidence="1">The sequence shown here is derived from an EMBL/GenBank/DDBJ whole genome shotgun (WGS) entry which is preliminary data.</text>
</comment>
<accession>A0A0P8CNM5</accession>
<evidence type="ECO:0000313" key="1">
    <source>
        <dbReference type="EMBL" id="KPQ45358.1"/>
    </source>
</evidence>
<evidence type="ECO:0000313" key="2">
    <source>
        <dbReference type="Proteomes" id="UP000050360"/>
    </source>
</evidence>
<reference evidence="1 2" key="1">
    <citation type="submission" date="2015-09" db="EMBL/GenBank/DDBJ databases">
        <title>A metagenomics-based metabolic model of nitrate-dependent anaerobic oxidation of methane by Methanoperedens-like archaea.</title>
        <authorList>
            <person name="Arshad A."/>
            <person name="Speth D.R."/>
            <person name="De Graaf R.M."/>
            <person name="Op Den Camp H.J."/>
            <person name="Jetten M.S."/>
            <person name="Welte C.U."/>
        </authorList>
    </citation>
    <scope>NUCLEOTIDE SEQUENCE [LARGE SCALE GENOMIC DNA]</scope>
</reference>
<protein>
    <recommendedName>
        <fullName evidence="3">DUF4367 domain-containing protein</fullName>
    </recommendedName>
</protein>
<name>A0A0P8CNM5_9EURY</name>
<proteinExistence type="predicted"/>
<dbReference type="PROSITE" id="PS51257">
    <property type="entry name" value="PROKAR_LIPOPROTEIN"/>
    <property type="match status" value="1"/>
</dbReference>
<dbReference type="AlphaFoldDB" id="A0A0P8CNM5"/>
<dbReference type="Proteomes" id="UP000050360">
    <property type="component" value="Unassembled WGS sequence"/>
</dbReference>
<evidence type="ECO:0008006" key="3">
    <source>
        <dbReference type="Google" id="ProtNLM"/>
    </source>
</evidence>
<gene>
    <name evidence="1" type="ORF">MPEBLZ_00032</name>
</gene>
<organism evidence="1 2">
    <name type="scientific">Candidatus Methanoperedens nitratireducens</name>
    <dbReference type="NCBI Taxonomy" id="1392998"/>
    <lineage>
        <taxon>Archaea</taxon>
        <taxon>Methanobacteriati</taxon>
        <taxon>Methanobacteriota</taxon>
        <taxon>Stenosarchaea group</taxon>
        <taxon>Methanomicrobia</taxon>
        <taxon>Methanosarcinales</taxon>
        <taxon>ANME-2 cluster</taxon>
        <taxon>Candidatus Methanoperedentaceae</taxon>
        <taxon>Candidatus Methanoperedens</taxon>
    </lineage>
</organism>
<dbReference type="EMBL" id="LKCM01000008">
    <property type="protein sequence ID" value="KPQ45358.1"/>
    <property type="molecule type" value="Genomic_DNA"/>
</dbReference>